<evidence type="ECO:0000259" key="12">
    <source>
        <dbReference type="Pfam" id="PF02434"/>
    </source>
</evidence>
<evidence type="ECO:0000256" key="6">
    <source>
        <dbReference type="ARBA" id="ARBA00022679"/>
    </source>
</evidence>
<dbReference type="Proteomes" id="UP000054632">
    <property type="component" value="Unassembled WGS sequence"/>
</dbReference>
<dbReference type="Pfam" id="PF02434">
    <property type="entry name" value="Fringe"/>
    <property type="match status" value="1"/>
</dbReference>
<sequence>MHKEVFNAMNAAHEKIGPECYKKGARKLPKSLDVKPLISTNVMSRAQVDLINLQIMSDACLSQNRQKKWHRSCSVLAFCNLTTVRMLHSVRDVDRRFADLKNFLVIVIVELYTKIYYQFKSTDEVPSAEIPLRTAAIKAMGGLGYVKCMCLHGCLSGSRTVADIVSKKVKVFCLVMTTKENHESKARAVHATWLNRCNGYMFGSSVDDPVLHAVNLNVPRGRQYLWRKTRKAFEYIYANLLNDYDWFLKADDDTYVIVENLRLLLSSYDADKPHYFGYMLKYNGEPDALYMSGGAGYVLSRKAVELVVRDVISKRPLLDVMFPEDVQMGRCLKQAGIYTQDSRDIFQRHRFLIIDPVYHLSPEPIDKSFWLSSFTGFPLSKGMTCCSDFAISFHYVQPSMMYVMEYLIYHLRPYGIFYGPSSLLANLSLLPSDVLKSTAEFSSYLNFHSPTAAVSVG</sequence>
<name>A0A0V1EVM0_TRIPS</name>
<evidence type="ECO:0000256" key="10">
    <source>
        <dbReference type="ARBA" id="ARBA00022989"/>
    </source>
</evidence>
<evidence type="ECO:0000256" key="7">
    <source>
        <dbReference type="ARBA" id="ARBA00022692"/>
    </source>
</evidence>
<dbReference type="GO" id="GO:0016020">
    <property type="term" value="C:membrane"/>
    <property type="evidence" value="ECO:0007669"/>
    <property type="project" value="UniProtKB-SubCell"/>
</dbReference>
<evidence type="ECO:0000256" key="11">
    <source>
        <dbReference type="ARBA" id="ARBA00023136"/>
    </source>
</evidence>
<comment type="similarity">
    <text evidence="3">Belongs to the glycosyltransferase 31 family. Beta3-Gal-T subfamily.</text>
</comment>
<dbReference type="PANTHER" id="PTHR23033">
    <property type="entry name" value="BETA1,3-GALACTOSYLTRANSFERASE"/>
    <property type="match status" value="1"/>
</dbReference>
<gene>
    <name evidence="13" type="primary">C38H2.2</name>
    <name evidence="13" type="ORF">T4A_10232</name>
</gene>
<evidence type="ECO:0000256" key="3">
    <source>
        <dbReference type="ARBA" id="ARBA00006462"/>
    </source>
</evidence>
<proteinExistence type="inferred from homology"/>
<dbReference type="UniPathway" id="UPA00378"/>
<evidence type="ECO:0000256" key="4">
    <source>
        <dbReference type="ARBA" id="ARBA00012557"/>
    </source>
</evidence>
<organism evidence="13 14">
    <name type="scientific">Trichinella pseudospiralis</name>
    <name type="common">Parasitic roundworm</name>
    <dbReference type="NCBI Taxonomy" id="6337"/>
    <lineage>
        <taxon>Eukaryota</taxon>
        <taxon>Metazoa</taxon>
        <taxon>Ecdysozoa</taxon>
        <taxon>Nematoda</taxon>
        <taxon>Enoplea</taxon>
        <taxon>Dorylaimia</taxon>
        <taxon>Trichinellida</taxon>
        <taxon>Trichinellidae</taxon>
        <taxon>Trichinella</taxon>
    </lineage>
</organism>
<dbReference type="EC" id="2.4.1.122" evidence="4"/>
<evidence type="ECO:0000256" key="9">
    <source>
        <dbReference type="ARBA" id="ARBA00022968"/>
    </source>
</evidence>
<feature type="domain" description="Fringe-like glycosyltransferase" evidence="12">
    <location>
        <begin position="169"/>
        <end position="342"/>
    </location>
</feature>
<dbReference type="GO" id="GO:0016263">
    <property type="term" value="F:glycoprotein-N-acetylgalactosamine 3-beta-galactosyltransferase activity"/>
    <property type="evidence" value="ECO:0007669"/>
    <property type="project" value="UniProtKB-EC"/>
</dbReference>
<keyword evidence="11" id="KW-0472">Membrane</keyword>
<evidence type="ECO:0000256" key="8">
    <source>
        <dbReference type="ARBA" id="ARBA00022741"/>
    </source>
</evidence>
<evidence type="ECO:0000256" key="5">
    <source>
        <dbReference type="ARBA" id="ARBA00022676"/>
    </source>
</evidence>
<accession>A0A0V1EVM0</accession>
<keyword evidence="10" id="KW-1133">Transmembrane helix</keyword>
<dbReference type="Gene3D" id="3.90.550.50">
    <property type="match status" value="1"/>
</dbReference>
<evidence type="ECO:0000313" key="13">
    <source>
        <dbReference type="EMBL" id="KRY77729.1"/>
    </source>
</evidence>
<comment type="pathway">
    <text evidence="2">Protein modification; protein glycosylation.</text>
</comment>
<keyword evidence="7" id="KW-0812">Transmembrane</keyword>
<evidence type="ECO:0000256" key="1">
    <source>
        <dbReference type="ARBA" id="ARBA00004606"/>
    </source>
</evidence>
<protein>
    <recommendedName>
        <fullName evidence="4">N-acetylgalactosaminide beta-1,3-galactosyltransferase</fullName>
        <ecNumber evidence="4">2.4.1.122</ecNumber>
    </recommendedName>
</protein>
<keyword evidence="9" id="KW-0735">Signal-anchor</keyword>
<dbReference type="PANTHER" id="PTHR23033:SF14">
    <property type="entry name" value="GLYCOPROTEIN-N-ACETYLGALACTOSAMINE 3-BETA-GALACTOSYLTRANSFERASE 1-RELATED"/>
    <property type="match status" value="1"/>
</dbReference>
<evidence type="ECO:0000313" key="14">
    <source>
        <dbReference type="Proteomes" id="UP000054632"/>
    </source>
</evidence>
<comment type="caution">
    <text evidence="13">The sequence shown here is derived from an EMBL/GenBank/DDBJ whole genome shotgun (WGS) entry which is preliminary data.</text>
</comment>
<dbReference type="AlphaFoldDB" id="A0A0V1EVM0"/>
<dbReference type="InterPro" id="IPR003378">
    <property type="entry name" value="Fringe-like_glycosylTrfase"/>
</dbReference>
<dbReference type="EMBL" id="JYDR01000006">
    <property type="protein sequence ID" value="KRY77729.1"/>
    <property type="molecule type" value="Genomic_DNA"/>
</dbReference>
<dbReference type="InterPro" id="IPR026050">
    <property type="entry name" value="C1GALT1/C1GALT1_chp1"/>
</dbReference>
<keyword evidence="6 13" id="KW-0808">Transferase</keyword>
<keyword evidence="8" id="KW-0547">Nucleotide-binding</keyword>
<reference evidence="13 14" key="1">
    <citation type="submission" date="2015-01" db="EMBL/GenBank/DDBJ databases">
        <title>Evolution of Trichinella species and genotypes.</title>
        <authorList>
            <person name="Korhonen P.K."/>
            <person name="Edoardo P."/>
            <person name="Giuseppe L.R."/>
            <person name="Gasser R.B."/>
        </authorList>
    </citation>
    <scope>NUCLEOTIDE SEQUENCE [LARGE SCALE GENOMIC DNA]</scope>
    <source>
        <strain evidence="13">ISS13</strain>
    </source>
</reference>
<comment type="subcellular location">
    <subcellularLocation>
        <location evidence="1">Membrane</location>
        <topology evidence="1">Single-pass type II membrane protein</topology>
    </subcellularLocation>
</comment>
<keyword evidence="5 13" id="KW-0328">Glycosyltransferase</keyword>
<dbReference type="GO" id="GO:0000166">
    <property type="term" value="F:nucleotide binding"/>
    <property type="evidence" value="ECO:0007669"/>
    <property type="project" value="UniProtKB-KW"/>
</dbReference>
<evidence type="ECO:0000256" key="2">
    <source>
        <dbReference type="ARBA" id="ARBA00004922"/>
    </source>
</evidence>